<dbReference type="InterPro" id="IPR042099">
    <property type="entry name" value="ANL_N_sf"/>
</dbReference>
<accession>A0ABV6RAT6</accession>
<evidence type="ECO:0000313" key="5">
    <source>
        <dbReference type="Proteomes" id="UP001589793"/>
    </source>
</evidence>
<evidence type="ECO:0000256" key="2">
    <source>
        <dbReference type="ARBA" id="ARBA00022598"/>
    </source>
</evidence>
<dbReference type="Proteomes" id="UP001589793">
    <property type="component" value="Unassembled WGS sequence"/>
</dbReference>
<feature type="domain" description="AMP-dependent synthetase/ligase" evidence="3">
    <location>
        <begin position="17"/>
        <end position="219"/>
    </location>
</feature>
<evidence type="ECO:0000259" key="3">
    <source>
        <dbReference type="Pfam" id="PF00501"/>
    </source>
</evidence>
<dbReference type="InterPro" id="IPR000873">
    <property type="entry name" value="AMP-dep_synth/lig_dom"/>
</dbReference>
<proteinExistence type="inferred from homology"/>
<keyword evidence="2" id="KW-0436">Ligase</keyword>
<protein>
    <submittedName>
        <fullName evidence="4">AMP-binding protein</fullName>
    </submittedName>
</protein>
<comment type="similarity">
    <text evidence="1">Belongs to the ATP-dependent AMP-binding enzyme family.</text>
</comment>
<dbReference type="Gene3D" id="3.30.300.30">
    <property type="match status" value="1"/>
</dbReference>
<dbReference type="SUPFAM" id="SSF56801">
    <property type="entry name" value="Acetyl-CoA synthetase-like"/>
    <property type="match status" value="1"/>
</dbReference>
<dbReference type="PANTHER" id="PTHR43201:SF5">
    <property type="entry name" value="MEDIUM-CHAIN ACYL-COA LIGASE ACSF2, MITOCHONDRIAL"/>
    <property type="match status" value="1"/>
</dbReference>
<organism evidence="4 5">
    <name type="scientific">Brachybacterium hainanense</name>
    <dbReference type="NCBI Taxonomy" id="1541174"/>
    <lineage>
        <taxon>Bacteria</taxon>
        <taxon>Bacillati</taxon>
        <taxon>Actinomycetota</taxon>
        <taxon>Actinomycetes</taxon>
        <taxon>Micrococcales</taxon>
        <taxon>Dermabacteraceae</taxon>
        <taxon>Brachybacterium</taxon>
    </lineage>
</organism>
<dbReference type="Gene3D" id="3.40.50.12780">
    <property type="entry name" value="N-terminal domain of ligase-like"/>
    <property type="match status" value="1"/>
</dbReference>
<dbReference type="RefSeq" id="WP_376980041.1">
    <property type="nucleotide sequence ID" value="NZ_JBHLSV010000009.1"/>
</dbReference>
<gene>
    <name evidence="4" type="ORF">ACFFF6_09085</name>
</gene>
<sequence length="370" mass="38361">MRGLAPARALALRARLTPRAVVLIDEEGPLTAADLLDHARTRASEDPTVALSPAPLREILARICTPGAEAVILRSSGTTGAPVPHPRTAPSLAQLRTGLDLARRLGMRPGRTLACAAPGEHGHGLATALGALVLGMRLVDITRVSPSGAHALLSRTRPDLISGVPVHLLDLARSGPLPIEVAVSGSDVLREAARAELRRAGIGRIHDVYGATETGSVSVDGTPLRGVRVRAADGLLHVRSPFTGGREIVTDRGLIDEHGRVQVLGRADGRLVTGGMMHDPSEVAELLAELPGIAAADIDVVADARFGSRTRARVRLAAGAALAGTGAPGLAQMLRDRVRSSLGPAAVPREVVLEAGDEEISSPDARPGPR</sequence>
<evidence type="ECO:0000313" key="4">
    <source>
        <dbReference type="EMBL" id="MFC0674107.1"/>
    </source>
</evidence>
<dbReference type="PANTHER" id="PTHR43201">
    <property type="entry name" value="ACYL-COA SYNTHETASE"/>
    <property type="match status" value="1"/>
</dbReference>
<dbReference type="InterPro" id="IPR045851">
    <property type="entry name" value="AMP-bd_C_sf"/>
</dbReference>
<dbReference type="Pfam" id="PF00501">
    <property type="entry name" value="AMP-binding"/>
    <property type="match status" value="1"/>
</dbReference>
<comment type="caution">
    <text evidence="4">The sequence shown here is derived from an EMBL/GenBank/DDBJ whole genome shotgun (WGS) entry which is preliminary data.</text>
</comment>
<dbReference type="EMBL" id="JBHLSV010000009">
    <property type="protein sequence ID" value="MFC0674107.1"/>
    <property type="molecule type" value="Genomic_DNA"/>
</dbReference>
<keyword evidence="5" id="KW-1185">Reference proteome</keyword>
<evidence type="ECO:0000256" key="1">
    <source>
        <dbReference type="ARBA" id="ARBA00006432"/>
    </source>
</evidence>
<reference evidence="4 5" key="1">
    <citation type="submission" date="2024-09" db="EMBL/GenBank/DDBJ databases">
        <authorList>
            <person name="Sun Q."/>
            <person name="Mori K."/>
        </authorList>
    </citation>
    <scope>NUCLEOTIDE SEQUENCE [LARGE SCALE GENOMIC DNA]</scope>
    <source>
        <strain evidence="4 5">CICC 10874</strain>
    </source>
</reference>
<name>A0ABV6RAT6_9MICO</name>